<protein>
    <submittedName>
        <fullName evidence="2">Phage tail-like protein</fullName>
    </submittedName>
</protein>
<dbReference type="EMBL" id="SHKR01000015">
    <property type="protein sequence ID" value="RZU11361.1"/>
    <property type="molecule type" value="Genomic_DNA"/>
</dbReference>
<dbReference type="AlphaFoldDB" id="A0A4Q7WMQ1"/>
<accession>A0A4Q7WMQ1</accession>
<organism evidence="2 3">
    <name type="scientific">Kribbella rubisoli</name>
    <dbReference type="NCBI Taxonomy" id="3075929"/>
    <lineage>
        <taxon>Bacteria</taxon>
        <taxon>Bacillati</taxon>
        <taxon>Actinomycetota</taxon>
        <taxon>Actinomycetes</taxon>
        <taxon>Propionibacteriales</taxon>
        <taxon>Kribbellaceae</taxon>
        <taxon>Kribbella</taxon>
    </lineage>
</organism>
<dbReference type="Pfam" id="PF06841">
    <property type="entry name" value="Phage_T4_gp19"/>
    <property type="match status" value="1"/>
</dbReference>
<feature type="region of interest" description="Disordered" evidence="1">
    <location>
        <begin position="26"/>
        <end position="79"/>
    </location>
</feature>
<dbReference type="Proteomes" id="UP000292027">
    <property type="component" value="Unassembled WGS sequence"/>
</dbReference>
<sequence>MSEQQVELVQAFRFQIALSRSLPGRTLAAPPQLDAKAAGSAAAPPAPVTGGSRAGSTTAPPAAGGPTSGPDDRLGDGGFQECAGLTLDADVHEVLEGGSNDTSVRRVGRVKHAPIVLKRGMLVPVGGGYADAAIWSWMTAMVAGQVPLPRYDGRIAVYDPTFQRVVARWTFVRALPVKVVGPTLQAVTGAVAVEELHLSHEGLRLEEAP</sequence>
<dbReference type="PANTHER" id="PTHR38009">
    <property type="entry name" value="CONSERVED HYPOTHETICAL PHAGE TAIL PROTEIN"/>
    <property type="match status" value="1"/>
</dbReference>
<keyword evidence="3" id="KW-1185">Reference proteome</keyword>
<dbReference type="RefSeq" id="WP_130447812.1">
    <property type="nucleotide sequence ID" value="NZ_SHKR01000015.1"/>
</dbReference>
<name>A0A4Q7WMQ1_9ACTN</name>
<dbReference type="PANTHER" id="PTHR38009:SF1">
    <property type="entry name" value="CONSERVED HYPOTHETICAL PHAGE TAIL PROTEIN"/>
    <property type="match status" value="1"/>
</dbReference>
<evidence type="ECO:0000313" key="3">
    <source>
        <dbReference type="Proteomes" id="UP000292027"/>
    </source>
</evidence>
<dbReference type="InterPro" id="IPR010667">
    <property type="entry name" value="Phage_T4_Gp19"/>
</dbReference>
<proteinExistence type="predicted"/>
<reference evidence="2 3" key="1">
    <citation type="journal article" date="2015" name="Stand. Genomic Sci.">
        <title>Genomic Encyclopedia of Bacterial and Archaeal Type Strains, Phase III: the genomes of soil and plant-associated and newly described type strains.</title>
        <authorList>
            <person name="Whitman W.B."/>
            <person name="Woyke T."/>
            <person name="Klenk H.P."/>
            <person name="Zhou Y."/>
            <person name="Lilburn T.G."/>
            <person name="Beck B.J."/>
            <person name="De Vos P."/>
            <person name="Vandamme P."/>
            <person name="Eisen J.A."/>
            <person name="Garrity G."/>
            <person name="Hugenholtz P."/>
            <person name="Kyrpides N.C."/>
        </authorList>
    </citation>
    <scope>NUCLEOTIDE SEQUENCE [LARGE SCALE GENOMIC DNA]</scope>
    <source>
        <strain evidence="2 3">VKM Ac-2540</strain>
    </source>
</reference>
<evidence type="ECO:0000313" key="2">
    <source>
        <dbReference type="EMBL" id="RZU11361.1"/>
    </source>
</evidence>
<comment type="caution">
    <text evidence="2">The sequence shown here is derived from an EMBL/GenBank/DDBJ whole genome shotgun (WGS) entry which is preliminary data.</text>
</comment>
<dbReference type="NCBIfam" id="TIGR02241">
    <property type="entry name" value="conserved hypothetical phage tail region protein"/>
    <property type="match status" value="1"/>
</dbReference>
<feature type="compositionally biased region" description="Low complexity" evidence="1">
    <location>
        <begin position="54"/>
        <end position="69"/>
    </location>
</feature>
<dbReference type="InterPro" id="IPR011747">
    <property type="entry name" value="CHP02241"/>
</dbReference>
<gene>
    <name evidence="2" type="ORF">EV645_6527</name>
</gene>
<dbReference type="GO" id="GO:0005198">
    <property type="term" value="F:structural molecule activity"/>
    <property type="evidence" value="ECO:0007669"/>
    <property type="project" value="InterPro"/>
</dbReference>
<evidence type="ECO:0000256" key="1">
    <source>
        <dbReference type="SAM" id="MobiDB-lite"/>
    </source>
</evidence>
<dbReference type="OrthoDB" id="9799891at2"/>